<dbReference type="GO" id="GO:0006629">
    <property type="term" value="P:lipid metabolic process"/>
    <property type="evidence" value="ECO:0007669"/>
    <property type="project" value="InterPro"/>
</dbReference>
<dbReference type="KEGG" id="thei:K1720_07915"/>
<protein>
    <submittedName>
        <fullName evidence="2">Glycerophosphodiester phosphodiesterase</fullName>
    </submittedName>
</protein>
<evidence type="ECO:0000313" key="2">
    <source>
        <dbReference type="EMBL" id="USH00951.1"/>
    </source>
</evidence>
<dbReference type="PANTHER" id="PTHR46211:SF14">
    <property type="entry name" value="GLYCEROPHOSPHODIESTER PHOSPHODIESTERASE"/>
    <property type="match status" value="1"/>
</dbReference>
<organism evidence="2 3">
    <name type="scientific">Thermococcus argininiproducens</name>
    <dbReference type="NCBI Taxonomy" id="2866384"/>
    <lineage>
        <taxon>Archaea</taxon>
        <taxon>Methanobacteriati</taxon>
        <taxon>Methanobacteriota</taxon>
        <taxon>Thermococci</taxon>
        <taxon>Thermococcales</taxon>
        <taxon>Thermococcaceae</taxon>
        <taxon>Thermococcus</taxon>
    </lineage>
</organism>
<dbReference type="AlphaFoldDB" id="A0A9E7MC81"/>
<reference evidence="2 3" key="1">
    <citation type="submission" date="2021-08" db="EMBL/GenBank/DDBJ databases">
        <title>Thermococcus onnuriiensis IOH2.</title>
        <authorList>
            <person name="Park Y.-J."/>
        </authorList>
    </citation>
    <scope>NUCLEOTIDE SEQUENCE [LARGE SCALE GENOMIC DNA]</scope>
    <source>
        <strain evidence="2 3">IOH2</strain>
    </source>
</reference>
<dbReference type="PROSITE" id="PS51704">
    <property type="entry name" value="GP_PDE"/>
    <property type="match status" value="1"/>
</dbReference>
<dbReference type="SUPFAM" id="SSF51695">
    <property type="entry name" value="PLC-like phosphodiesterases"/>
    <property type="match status" value="1"/>
</dbReference>
<dbReference type="Pfam" id="PF03009">
    <property type="entry name" value="GDPD"/>
    <property type="match status" value="1"/>
</dbReference>
<proteinExistence type="predicted"/>
<dbReference type="EMBL" id="CP080572">
    <property type="protein sequence ID" value="USH00951.1"/>
    <property type="molecule type" value="Genomic_DNA"/>
</dbReference>
<dbReference type="Proteomes" id="UP001056425">
    <property type="component" value="Chromosome"/>
</dbReference>
<keyword evidence="3" id="KW-1185">Reference proteome</keyword>
<accession>A0A9E7MC81</accession>
<gene>
    <name evidence="2" type="ORF">K1720_07915</name>
</gene>
<evidence type="ECO:0000259" key="1">
    <source>
        <dbReference type="PROSITE" id="PS51704"/>
    </source>
</evidence>
<feature type="domain" description="GP-PDE" evidence="1">
    <location>
        <begin position="9"/>
        <end position="245"/>
    </location>
</feature>
<dbReference type="InterPro" id="IPR017946">
    <property type="entry name" value="PLC-like_Pdiesterase_TIM-brl"/>
</dbReference>
<dbReference type="InterPro" id="IPR030395">
    <property type="entry name" value="GP_PDE_dom"/>
</dbReference>
<dbReference type="PROSITE" id="PS50007">
    <property type="entry name" value="PIPLC_X_DOMAIN"/>
    <property type="match status" value="1"/>
</dbReference>
<dbReference type="PANTHER" id="PTHR46211">
    <property type="entry name" value="GLYCEROPHOSPHORYL DIESTER PHOSPHODIESTERASE"/>
    <property type="match status" value="1"/>
</dbReference>
<name>A0A9E7MC81_9EURY</name>
<sequence>MSRWDVKRILVLGHRGSIGKYPENSLLAFVEAVKAGADGVELDVWLTKDRKVIVMHDETINRTSNMRGKQKEMTLEELQKADLGMKQRIPTLEDVLEILPKTALVNIEIKDIEAVSEVLRIINEFNAEERVMISSFNVNALKLTREMNERLTLGLLVGDEKVIPLIPRLKEELNLYSVNVPIDGISVLGFERFKTALMWLRGLGVKIALWPVEEEIYYRKDNLKRLKGLFDIVITDDPERMLNYLKEIES</sequence>
<evidence type="ECO:0000313" key="3">
    <source>
        <dbReference type="Proteomes" id="UP001056425"/>
    </source>
</evidence>
<dbReference type="Gene3D" id="3.20.20.190">
    <property type="entry name" value="Phosphatidylinositol (PI) phosphodiesterase"/>
    <property type="match status" value="1"/>
</dbReference>
<dbReference type="GO" id="GO:0008081">
    <property type="term" value="F:phosphoric diester hydrolase activity"/>
    <property type="evidence" value="ECO:0007669"/>
    <property type="project" value="InterPro"/>
</dbReference>